<evidence type="ECO:0000256" key="3">
    <source>
        <dbReference type="ARBA" id="ARBA00022723"/>
    </source>
</evidence>
<name>A0ABW4R5R4_9RHOB</name>
<reference evidence="7" key="1">
    <citation type="journal article" date="2019" name="Int. J. Syst. Evol. Microbiol.">
        <title>The Global Catalogue of Microorganisms (GCM) 10K type strain sequencing project: providing services to taxonomists for standard genome sequencing and annotation.</title>
        <authorList>
            <consortium name="The Broad Institute Genomics Platform"/>
            <consortium name="The Broad Institute Genome Sequencing Center for Infectious Disease"/>
            <person name="Wu L."/>
            <person name="Ma J."/>
        </authorList>
    </citation>
    <scope>NUCLEOTIDE SEQUENCE [LARGE SCALE GENOMIC DNA]</scope>
    <source>
        <strain evidence="7">CCUG 56029</strain>
    </source>
</reference>
<comment type="cofactor">
    <cofactor evidence="1">
        <name>Mg(2+)</name>
        <dbReference type="ChEBI" id="CHEBI:18420"/>
    </cofactor>
</comment>
<evidence type="ECO:0000313" key="7">
    <source>
        <dbReference type="Proteomes" id="UP001597213"/>
    </source>
</evidence>
<organism evidence="6 7">
    <name type="scientific">Paracoccus pacificus</name>
    <dbReference type="NCBI Taxonomy" id="1463598"/>
    <lineage>
        <taxon>Bacteria</taxon>
        <taxon>Pseudomonadati</taxon>
        <taxon>Pseudomonadota</taxon>
        <taxon>Alphaproteobacteria</taxon>
        <taxon>Rhodobacterales</taxon>
        <taxon>Paracoccaceae</taxon>
        <taxon>Paracoccus</taxon>
    </lineage>
</organism>
<feature type="domain" description="HpcH/HpaI aldolase/citrate lyase" evidence="5">
    <location>
        <begin position="14"/>
        <end position="213"/>
    </location>
</feature>
<keyword evidence="6" id="KW-0456">Lyase</keyword>
<dbReference type="PANTHER" id="PTHR32308">
    <property type="entry name" value="LYASE BETA SUBUNIT, PUTATIVE (AFU_ORTHOLOGUE AFUA_4G13030)-RELATED"/>
    <property type="match status" value="1"/>
</dbReference>
<dbReference type="Pfam" id="PF03328">
    <property type="entry name" value="HpcH_HpaI"/>
    <property type="match status" value="1"/>
</dbReference>
<comment type="similarity">
    <text evidence="2">Belongs to the HpcH/HpaI aldolase family.</text>
</comment>
<dbReference type="RefSeq" id="WP_379141593.1">
    <property type="nucleotide sequence ID" value="NZ_JBHUEN010000020.1"/>
</dbReference>
<accession>A0ABW4R5R4</accession>
<evidence type="ECO:0000256" key="1">
    <source>
        <dbReference type="ARBA" id="ARBA00001946"/>
    </source>
</evidence>
<dbReference type="InterPro" id="IPR040442">
    <property type="entry name" value="Pyrv_kinase-like_dom_sf"/>
</dbReference>
<keyword evidence="3" id="KW-0479">Metal-binding</keyword>
<dbReference type="PIRSF" id="PIRSF015582">
    <property type="entry name" value="Cit_lyase_B"/>
    <property type="match status" value="1"/>
</dbReference>
<proteinExistence type="inferred from homology"/>
<evidence type="ECO:0000313" key="6">
    <source>
        <dbReference type="EMBL" id="MFD1881601.1"/>
    </source>
</evidence>
<dbReference type="Proteomes" id="UP001597213">
    <property type="component" value="Unassembled WGS sequence"/>
</dbReference>
<evidence type="ECO:0000256" key="4">
    <source>
        <dbReference type="ARBA" id="ARBA00022842"/>
    </source>
</evidence>
<dbReference type="InterPro" id="IPR005000">
    <property type="entry name" value="Aldolase/citrate-lyase_domain"/>
</dbReference>
<evidence type="ECO:0000256" key="2">
    <source>
        <dbReference type="ARBA" id="ARBA00005568"/>
    </source>
</evidence>
<comment type="caution">
    <text evidence="6">The sequence shown here is derived from an EMBL/GenBank/DDBJ whole genome shotgun (WGS) entry which is preliminary data.</text>
</comment>
<dbReference type="EMBL" id="JBHUEN010000020">
    <property type="protein sequence ID" value="MFD1881601.1"/>
    <property type="molecule type" value="Genomic_DNA"/>
</dbReference>
<evidence type="ECO:0000259" key="5">
    <source>
        <dbReference type="Pfam" id="PF03328"/>
    </source>
</evidence>
<sequence length="267" mass="27556">MVATKPPGIGAIRAPLFVPAGQPGRFEKAAISGADAVILDLEDAIGPDAKDSARALLRVDFTDLPVIVRINAKGTVPHDADLAAVAALRPAAVILPKAEDAAAANAVADSVGLPVIALIETARGLADARRIAGARGVVRLAFGSIDFCADLGCDHLREVLLPVRSELVLASRLAGIAAPLDGVTAQLDDPAITFDDARHARALGMSGKLCIHPRQIAPVKRAFAPTAEEIDWARRVLASGAGAVAVDGAMVDEPVRIRARAILAQVD</sequence>
<dbReference type="PANTHER" id="PTHR32308:SF10">
    <property type="entry name" value="CITRATE LYASE SUBUNIT BETA"/>
    <property type="match status" value="1"/>
</dbReference>
<dbReference type="Gene3D" id="3.20.20.60">
    <property type="entry name" value="Phosphoenolpyruvate-binding domains"/>
    <property type="match status" value="1"/>
</dbReference>
<dbReference type="SUPFAM" id="SSF51621">
    <property type="entry name" value="Phosphoenolpyruvate/pyruvate domain"/>
    <property type="match status" value="1"/>
</dbReference>
<dbReference type="GO" id="GO:0016829">
    <property type="term" value="F:lyase activity"/>
    <property type="evidence" value="ECO:0007669"/>
    <property type="project" value="UniProtKB-KW"/>
</dbReference>
<dbReference type="InterPro" id="IPR011206">
    <property type="entry name" value="Citrate_lyase_beta/mcl1/mcl2"/>
</dbReference>
<keyword evidence="7" id="KW-1185">Reference proteome</keyword>
<protein>
    <submittedName>
        <fullName evidence="6">HpcH/HpaI aldolase/citrate lyase family protein</fullName>
    </submittedName>
</protein>
<dbReference type="InterPro" id="IPR015813">
    <property type="entry name" value="Pyrv/PenolPyrv_kinase-like_dom"/>
</dbReference>
<keyword evidence="4" id="KW-0460">Magnesium</keyword>
<gene>
    <name evidence="6" type="ORF">ACFSCT_07725</name>
</gene>